<dbReference type="PANTHER" id="PTHR11062">
    <property type="entry name" value="EXOSTOSIN HEPARAN SULFATE GLYCOSYLTRANSFERASE -RELATED"/>
    <property type="match status" value="1"/>
</dbReference>
<evidence type="ECO:0000256" key="3">
    <source>
        <dbReference type="SAM" id="SignalP"/>
    </source>
</evidence>
<evidence type="ECO:0000256" key="2">
    <source>
        <dbReference type="SAM" id="MobiDB-lite"/>
    </source>
</evidence>
<feature type="domain" description="Exostosin GT47" evidence="4">
    <location>
        <begin position="324"/>
        <end position="678"/>
    </location>
</feature>
<feature type="compositionally biased region" description="Low complexity" evidence="2">
    <location>
        <begin position="58"/>
        <end position="78"/>
    </location>
</feature>
<name>A0AB34JQF0_PRYPA</name>
<feature type="region of interest" description="Disordered" evidence="2">
    <location>
        <begin position="228"/>
        <end position="249"/>
    </location>
</feature>
<sequence>MRRRQLGCLAAAAAVLLLLCTRLSHVALPHVHYAPRSIEPAARERASLAAHAPPPPAAAAAAASTAASAHRARGGASPTSAHGFRPRACPPHTTGALCDQPLFPSCASQWGMPTLVPFVAPADQFPVSCECLLECDALGHGARIDCLQPTATLPLRGRKSSSGAELPPLNLSLHTPPWFGHPREVDRVWTGALQMRYDPAMAATLEADAVRSRSSKACDGAGIHTRVVFSPPPTHRQPTAAPPPPPPPPRCLCLPGHRPTRDGQGCVRDGEPASACVNRCRGAGRCTLGVCVCEEGRAGIDCSAATPDPQTVAAGGRAALSPLIYVYELPAHLNAWVALPKVLPSGCTDSSCWWLGSDPVYSVDIVLLRRLLQSPHRTLDPEKADYFYVPLLNSMGFHSHKFGIYMPSKPAADLIAAVVEHIRTAHPYWNRSGGSDHLFPFTGDDGATWLRGRMPLLNRSIFVTHWGYVCNDPVMSARNPRKDFCLWQEGFRSFHSGQDIVLPPLHRPDRLLPSSPWLLPPLVGDPRNTSRAASALTRLLFPSNHFKYLLYFVGKVKRDPREGDLYSHGVRQRVFERWNSSRDFYLRERPNPTGSEEDLQAMRHSKFCLAPHGTGFGMRQFDAIAAGCVPLIIRVPWENCKYNGGLLEQAFEELLPWASFALYLNRSQIPYLDAILRDFPADRLAALRRGVACVWPRLYWLHRFTGSEPLEPVPKDCGHDCAQQLAALAPSDSFGTFLWLLRRRLQKPRLPAAFELPAASGRPWLLREQSWLTPARSCMAALQAEKQLETEGKLPAVGPTLNSHGVF</sequence>
<protein>
    <recommendedName>
        <fullName evidence="4">Exostosin GT47 domain-containing protein</fullName>
    </recommendedName>
</protein>
<dbReference type="EMBL" id="JBGBPQ010000006">
    <property type="protein sequence ID" value="KAL1522967.1"/>
    <property type="molecule type" value="Genomic_DNA"/>
</dbReference>
<dbReference type="AlphaFoldDB" id="A0AB34JQF0"/>
<gene>
    <name evidence="5" type="ORF">AB1Y20_017931</name>
</gene>
<feature type="chain" id="PRO_5044248308" description="Exostosin GT47 domain-containing protein" evidence="3">
    <location>
        <begin position="27"/>
        <end position="807"/>
    </location>
</feature>
<evidence type="ECO:0000259" key="4">
    <source>
        <dbReference type="Pfam" id="PF03016"/>
    </source>
</evidence>
<keyword evidence="6" id="KW-1185">Reference proteome</keyword>
<evidence type="ECO:0000313" key="5">
    <source>
        <dbReference type="EMBL" id="KAL1522967.1"/>
    </source>
</evidence>
<dbReference type="Proteomes" id="UP001515480">
    <property type="component" value="Unassembled WGS sequence"/>
</dbReference>
<feature type="region of interest" description="Disordered" evidence="2">
    <location>
        <begin position="44"/>
        <end position="86"/>
    </location>
</feature>
<keyword evidence="3" id="KW-0732">Signal</keyword>
<dbReference type="Pfam" id="PF03016">
    <property type="entry name" value="Exostosin_GT47"/>
    <property type="match status" value="1"/>
</dbReference>
<dbReference type="InterPro" id="IPR040911">
    <property type="entry name" value="Exostosin_GT47"/>
</dbReference>
<dbReference type="PANTHER" id="PTHR11062:SF281">
    <property type="entry name" value="EXOSTOSIN-LIKE 2"/>
    <property type="match status" value="1"/>
</dbReference>
<accession>A0AB34JQF0</accession>
<comment type="similarity">
    <text evidence="1">Belongs to the glycosyltransferase 47 family.</text>
</comment>
<proteinExistence type="inferred from homology"/>
<comment type="caution">
    <text evidence="5">The sequence shown here is derived from an EMBL/GenBank/DDBJ whole genome shotgun (WGS) entry which is preliminary data.</text>
</comment>
<dbReference type="GO" id="GO:0016757">
    <property type="term" value="F:glycosyltransferase activity"/>
    <property type="evidence" value="ECO:0007669"/>
    <property type="project" value="InterPro"/>
</dbReference>
<evidence type="ECO:0000256" key="1">
    <source>
        <dbReference type="ARBA" id="ARBA00010271"/>
    </source>
</evidence>
<organism evidence="5 6">
    <name type="scientific">Prymnesium parvum</name>
    <name type="common">Toxic golden alga</name>
    <dbReference type="NCBI Taxonomy" id="97485"/>
    <lineage>
        <taxon>Eukaryota</taxon>
        <taxon>Haptista</taxon>
        <taxon>Haptophyta</taxon>
        <taxon>Prymnesiophyceae</taxon>
        <taxon>Prymnesiales</taxon>
        <taxon>Prymnesiaceae</taxon>
        <taxon>Prymnesium</taxon>
    </lineage>
</organism>
<reference evidence="5 6" key="1">
    <citation type="journal article" date="2024" name="Science">
        <title>Giant polyketide synthase enzymes in the biosynthesis of giant marine polyether toxins.</title>
        <authorList>
            <person name="Fallon T.R."/>
            <person name="Shende V.V."/>
            <person name="Wierzbicki I.H."/>
            <person name="Pendleton A.L."/>
            <person name="Watervoot N.F."/>
            <person name="Auber R.P."/>
            <person name="Gonzalez D.J."/>
            <person name="Wisecaver J.H."/>
            <person name="Moore B.S."/>
        </authorList>
    </citation>
    <scope>NUCLEOTIDE SEQUENCE [LARGE SCALE GENOMIC DNA]</scope>
    <source>
        <strain evidence="5 6">12B1</strain>
    </source>
</reference>
<evidence type="ECO:0000313" key="6">
    <source>
        <dbReference type="Proteomes" id="UP001515480"/>
    </source>
</evidence>
<feature type="signal peptide" evidence="3">
    <location>
        <begin position="1"/>
        <end position="26"/>
    </location>
</feature>
<feature type="compositionally biased region" description="Pro residues" evidence="2">
    <location>
        <begin position="230"/>
        <end position="249"/>
    </location>
</feature>
<dbReference type="InterPro" id="IPR004263">
    <property type="entry name" value="Exostosin"/>
</dbReference>